<evidence type="ECO:0000313" key="3">
    <source>
        <dbReference type="Proteomes" id="UP001153387"/>
    </source>
</evidence>
<evidence type="ECO:0000313" key="2">
    <source>
        <dbReference type="EMBL" id="MDG0791621.1"/>
    </source>
</evidence>
<protein>
    <submittedName>
        <fullName evidence="2">DUF1080 domain-containing protein</fullName>
    </submittedName>
</protein>
<dbReference type="Gene3D" id="2.60.120.560">
    <property type="entry name" value="Exo-inulinase, domain 1"/>
    <property type="match status" value="1"/>
</dbReference>
<proteinExistence type="predicted"/>
<sequence>MTASDAGDTTYTDGKAYAYTTKLPLGVHSYYFHTTDTTRDAVSSVLQTGPAVSGTLLADDFEDGNADGWTPTSGTWTVLSGKYAGQAGSGNSFSMAGDAAWTDYTLQAAVSVTNNSGGNKDAGLLFRYADSNNYCVLYLKNNDRTGRKLELVKSIGGVKTTLGYANPSVAADTFYAYKIVASGANISVYQNGVLQFAVTDSSLASGRIGARVYANTKAFFDNVSVTR</sequence>
<dbReference type="GO" id="GO:0016787">
    <property type="term" value="F:hydrolase activity"/>
    <property type="evidence" value="ECO:0007669"/>
    <property type="project" value="InterPro"/>
</dbReference>
<organism evidence="2 3">
    <name type="scientific">Cohnella ginsengisoli</name>
    <dbReference type="NCBI Taxonomy" id="425004"/>
    <lineage>
        <taxon>Bacteria</taxon>
        <taxon>Bacillati</taxon>
        <taxon>Bacillota</taxon>
        <taxon>Bacilli</taxon>
        <taxon>Bacillales</taxon>
        <taxon>Paenibacillaceae</taxon>
        <taxon>Cohnella</taxon>
    </lineage>
</organism>
<gene>
    <name evidence="2" type="ORF">OMP38_12615</name>
</gene>
<keyword evidence="3" id="KW-1185">Reference proteome</keyword>
<dbReference type="EMBL" id="JAPDHZ010000003">
    <property type="protein sequence ID" value="MDG0791621.1"/>
    <property type="molecule type" value="Genomic_DNA"/>
</dbReference>
<feature type="domain" description="3-keto-alpha-glucoside-1,2-lyase/3-keto-2-hydroxy-glucal hydratase" evidence="1">
    <location>
        <begin position="61"/>
        <end position="225"/>
    </location>
</feature>
<dbReference type="InterPro" id="IPR010496">
    <property type="entry name" value="AL/BT2_dom"/>
</dbReference>
<dbReference type="RefSeq" id="WP_277566799.1">
    <property type="nucleotide sequence ID" value="NZ_JAPDHZ010000003.1"/>
</dbReference>
<comment type="caution">
    <text evidence="2">The sequence shown here is derived from an EMBL/GenBank/DDBJ whole genome shotgun (WGS) entry which is preliminary data.</text>
</comment>
<reference evidence="2 3" key="1">
    <citation type="submission" date="2022-10" db="EMBL/GenBank/DDBJ databases">
        <title>Comparative genomic analysis of Cohnella hashimotonis sp. nov., isolated from the International Space Station.</title>
        <authorList>
            <person name="Simpson A."/>
            <person name="Venkateswaran K."/>
        </authorList>
    </citation>
    <scope>NUCLEOTIDE SEQUENCE [LARGE SCALE GENOMIC DNA]</scope>
    <source>
        <strain evidence="2 3">DSM 18997</strain>
    </source>
</reference>
<accession>A0A9X4KGQ3</accession>
<dbReference type="AlphaFoldDB" id="A0A9X4KGQ3"/>
<dbReference type="Pfam" id="PF06439">
    <property type="entry name" value="3keto-disac_hyd"/>
    <property type="match status" value="1"/>
</dbReference>
<dbReference type="Proteomes" id="UP001153387">
    <property type="component" value="Unassembled WGS sequence"/>
</dbReference>
<evidence type="ECO:0000259" key="1">
    <source>
        <dbReference type="Pfam" id="PF06439"/>
    </source>
</evidence>
<name>A0A9X4KGQ3_9BACL</name>